<organism evidence="1 2">
    <name type="scientific">Eimeria maxima</name>
    <name type="common">Coccidian parasite</name>
    <dbReference type="NCBI Taxonomy" id="5804"/>
    <lineage>
        <taxon>Eukaryota</taxon>
        <taxon>Sar</taxon>
        <taxon>Alveolata</taxon>
        <taxon>Apicomplexa</taxon>
        <taxon>Conoidasida</taxon>
        <taxon>Coccidia</taxon>
        <taxon>Eucoccidiorida</taxon>
        <taxon>Eimeriorina</taxon>
        <taxon>Eimeriidae</taxon>
        <taxon>Eimeria</taxon>
    </lineage>
</organism>
<reference evidence="1" key="2">
    <citation type="submission" date="2013-10" db="EMBL/GenBank/DDBJ databases">
        <authorList>
            <person name="Aslett M."/>
        </authorList>
    </citation>
    <scope>NUCLEOTIDE SEQUENCE [LARGE SCALE GENOMIC DNA]</scope>
    <source>
        <strain evidence="1">Weybridge</strain>
    </source>
</reference>
<dbReference type="AlphaFoldDB" id="U6MFN7"/>
<dbReference type="GeneID" id="25337937"/>
<reference evidence="1" key="1">
    <citation type="submission" date="2013-10" db="EMBL/GenBank/DDBJ databases">
        <title>Genomic analysis of the causative agents of coccidiosis in chickens.</title>
        <authorList>
            <person name="Reid A.J."/>
            <person name="Blake D."/>
            <person name="Billington K."/>
            <person name="Browne H."/>
            <person name="Dunn M."/>
            <person name="Hung S."/>
            <person name="Kawahara F."/>
            <person name="Miranda-Saavedra D."/>
            <person name="Mourier T."/>
            <person name="Nagra H."/>
            <person name="Otto T.D."/>
            <person name="Rawlings N."/>
            <person name="Sanchez A."/>
            <person name="Sanders M."/>
            <person name="Subramaniam C."/>
            <person name="Tay Y."/>
            <person name="Dear P."/>
            <person name="Doerig C."/>
            <person name="Gruber A."/>
            <person name="Parkinson J."/>
            <person name="Shirley M."/>
            <person name="Wan K.L."/>
            <person name="Berriman M."/>
            <person name="Tomley F."/>
            <person name="Pain A."/>
        </authorList>
    </citation>
    <scope>NUCLEOTIDE SEQUENCE [LARGE SCALE GENOMIC DNA]</scope>
    <source>
        <strain evidence="1">Weybridge</strain>
    </source>
</reference>
<protein>
    <submittedName>
        <fullName evidence="1">Uncharacterized protein</fullName>
    </submittedName>
</protein>
<dbReference type="RefSeq" id="XP_013337924.1">
    <property type="nucleotide sequence ID" value="XM_013482470.1"/>
</dbReference>
<dbReference type="EMBL" id="HG722044">
    <property type="protein sequence ID" value="CDJ61274.1"/>
    <property type="molecule type" value="Genomic_DNA"/>
</dbReference>
<evidence type="ECO:0000313" key="2">
    <source>
        <dbReference type="Proteomes" id="UP000030763"/>
    </source>
</evidence>
<sequence length="130" mass="14447">MLNPSKYGDSASSRVLRRNFTYEGRSGYNVDGLQRHGPSYLQEVRYHLSHTFPFESCVGITMLRADCGFHTLYSSSRETAREVAFALAHGEENADIQSCVSRQSDVEPSENSESGVPKLSALVSVWLIKA</sequence>
<dbReference type="VEuPathDB" id="ToxoDB:EMWEY_00039510"/>
<accession>U6MFN7</accession>
<gene>
    <name evidence="1" type="ORF">EMWEY_00039510</name>
</gene>
<evidence type="ECO:0000313" key="1">
    <source>
        <dbReference type="EMBL" id="CDJ61274.1"/>
    </source>
</evidence>
<proteinExistence type="predicted"/>
<name>U6MFN7_EIMMA</name>
<keyword evidence="2" id="KW-1185">Reference proteome</keyword>
<dbReference type="Proteomes" id="UP000030763">
    <property type="component" value="Unassembled WGS sequence"/>
</dbReference>